<dbReference type="InterPro" id="IPR005467">
    <property type="entry name" value="His_kinase_dom"/>
</dbReference>
<dbReference type="InterPro" id="IPR003661">
    <property type="entry name" value="HisK_dim/P_dom"/>
</dbReference>
<dbReference type="Pfam" id="PF02518">
    <property type="entry name" value="HATPase_c"/>
    <property type="match status" value="1"/>
</dbReference>
<proteinExistence type="predicted"/>
<evidence type="ECO:0000259" key="11">
    <source>
        <dbReference type="PROSITE" id="PS50885"/>
    </source>
</evidence>
<reference evidence="13" key="1">
    <citation type="journal article" date="2019" name="Int. J. Syst. Evol. Microbiol.">
        <title>The Global Catalogue of Microorganisms (GCM) 10K type strain sequencing project: providing services to taxonomists for standard genome sequencing and annotation.</title>
        <authorList>
            <consortium name="The Broad Institute Genomics Platform"/>
            <consortium name="The Broad Institute Genome Sequencing Center for Infectious Disease"/>
            <person name="Wu L."/>
            <person name="Ma J."/>
        </authorList>
    </citation>
    <scope>NUCLEOTIDE SEQUENCE [LARGE SCALE GENOMIC DNA]</scope>
    <source>
        <strain evidence="13">CCUG 56401</strain>
    </source>
</reference>
<dbReference type="Gene3D" id="1.10.287.130">
    <property type="match status" value="1"/>
</dbReference>
<dbReference type="Pfam" id="PF00512">
    <property type="entry name" value="HisKA"/>
    <property type="match status" value="1"/>
</dbReference>
<dbReference type="CDD" id="cd06225">
    <property type="entry name" value="HAMP"/>
    <property type="match status" value="1"/>
</dbReference>
<dbReference type="GO" id="GO:0016301">
    <property type="term" value="F:kinase activity"/>
    <property type="evidence" value="ECO:0007669"/>
    <property type="project" value="UniProtKB-KW"/>
</dbReference>
<evidence type="ECO:0000313" key="12">
    <source>
        <dbReference type="EMBL" id="MFD0918341.1"/>
    </source>
</evidence>
<evidence type="ECO:0000256" key="9">
    <source>
        <dbReference type="ARBA" id="ARBA00023012"/>
    </source>
</evidence>
<keyword evidence="8" id="KW-1133">Transmembrane helix</keyword>
<accession>A0ABW3FNP7</accession>
<protein>
    <recommendedName>
        <fullName evidence="3">histidine kinase</fullName>
        <ecNumber evidence="3">2.7.13.3</ecNumber>
    </recommendedName>
</protein>
<keyword evidence="7 12" id="KW-0418">Kinase</keyword>
<keyword evidence="5" id="KW-0808">Transferase</keyword>
<sequence>MLIPVRLRTKLSLAIAAVVAVTGTTLGFAVHEVTLHNRLDQTRSEVDARLTVAARSYLDTGTPTVDSALDDPAVPAPLDAAARAGQRATFLDMSTSTVWAATSVGGRTLSVHDSLAATFAAVDGLDRTLLVAGVGAVAGSSVLGVVVANGLSRRLRRTADIARAVAAGDLDARVGDPAAHRWRGGRGDGSTERDRGRIFRRRDEAAELAGALDGMAAALQDRLEAERRVAADVAHELRTPVAGLVTAAELLPDERAVELVRDRVSLLRGLVEDLLEVSRLDAAAETAELDVIDVGELARHCLRGVADVTVHGSPEDAVAVLTDPRRVERIVSNLVANSRIHGHPPIELHIQGRSLIVRDHGPGYPEFLLSEGPRRFRTGDPERGHGHGLGLTIASGQAAVLGADLTFANAADGGAQATLTLPPAEF</sequence>
<dbReference type="EMBL" id="JBHTIW010000001">
    <property type="protein sequence ID" value="MFD0918341.1"/>
    <property type="molecule type" value="Genomic_DNA"/>
</dbReference>
<dbReference type="PROSITE" id="PS50885">
    <property type="entry name" value="HAMP"/>
    <property type="match status" value="1"/>
</dbReference>
<evidence type="ECO:0000256" key="2">
    <source>
        <dbReference type="ARBA" id="ARBA00004236"/>
    </source>
</evidence>
<keyword evidence="13" id="KW-1185">Reference proteome</keyword>
<comment type="caution">
    <text evidence="12">The sequence shown here is derived from an EMBL/GenBank/DDBJ whole genome shotgun (WGS) entry which is preliminary data.</text>
</comment>
<keyword evidence="9" id="KW-0902">Two-component regulatory system</keyword>
<evidence type="ECO:0000256" key="1">
    <source>
        <dbReference type="ARBA" id="ARBA00000085"/>
    </source>
</evidence>
<dbReference type="CDD" id="cd00082">
    <property type="entry name" value="HisKA"/>
    <property type="match status" value="1"/>
</dbReference>
<evidence type="ECO:0000313" key="13">
    <source>
        <dbReference type="Proteomes" id="UP001597018"/>
    </source>
</evidence>
<feature type="domain" description="Histidine kinase" evidence="10">
    <location>
        <begin position="232"/>
        <end position="425"/>
    </location>
</feature>
<dbReference type="PROSITE" id="PS50109">
    <property type="entry name" value="HIS_KIN"/>
    <property type="match status" value="1"/>
</dbReference>
<dbReference type="InterPro" id="IPR050428">
    <property type="entry name" value="TCS_sensor_his_kinase"/>
</dbReference>
<comment type="catalytic activity">
    <reaction evidence="1">
        <text>ATP + protein L-histidine = ADP + protein N-phospho-L-histidine.</text>
        <dbReference type="EC" id="2.7.13.3"/>
    </reaction>
</comment>
<evidence type="ECO:0000256" key="7">
    <source>
        <dbReference type="ARBA" id="ARBA00022777"/>
    </source>
</evidence>
<dbReference type="SMART" id="SM00388">
    <property type="entry name" value="HisKA"/>
    <property type="match status" value="1"/>
</dbReference>
<keyword evidence="8" id="KW-0472">Membrane</keyword>
<gene>
    <name evidence="12" type="ORF">ACFQ16_01155</name>
</gene>
<evidence type="ECO:0000256" key="8">
    <source>
        <dbReference type="ARBA" id="ARBA00022989"/>
    </source>
</evidence>
<dbReference type="InterPro" id="IPR003660">
    <property type="entry name" value="HAMP_dom"/>
</dbReference>
<evidence type="ECO:0000256" key="5">
    <source>
        <dbReference type="ARBA" id="ARBA00022679"/>
    </source>
</evidence>
<dbReference type="SUPFAM" id="SSF55874">
    <property type="entry name" value="ATPase domain of HSP90 chaperone/DNA topoisomerase II/histidine kinase"/>
    <property type="match status" value="1"/>
</dbReference>
<dbReference type="Gene3D" id="3.30.565.10">
    <property type="entry name" value="Histidine kinase-like ATPase, C-terminal domain"/>
    <property type="match status" value="1"/>
</dbReference>
<evidence type="ECO:0000259" key="10">
    <source>
        <dbReference type="PROSITE" id="PS50109"/>
    </source>
</evidence>
<dbReference type="InterPro" id="IPR003594">
    <property type="entry name" value="HATPase_dom"/>
</dbReference>
<dbReference type="PANTHER" id="PTHR45436:SF5">
    <property type="entry name" value="SENSOR HISTIDINE KINASE TRCS"/>
    <property type="match status" value="1"/>
</dbReference>
<feature type="domain" description="HAMP" evidence="11">
    <location>
        <begin position="149"/>
        <end position="224"/>
    </location>
</feature>
<dbReference type="SMART" id="SM00304">
    <property type="entry name" value="HAMP"/>
    <property type="match status" value="1"/>
</dbReference>
<evidence type="ECO:0000256" key="3">
    <source>
        <dbReference type="ARBA" id="ARBA00012438"/>
    </source>
</evidence>
<keyword evidence="6" id="KW-0812">Transmembrane</keyword>
<dbReference type="Gene3D" id="6.10.340.10">
    <property type="match status" value="1"/>
</dbReference>
<dbReference type="SMART" id="SM00387">
    <property type="entry name" value="HATPase_c"/>
    <property type="match status" value="1"/>
</dbReference>
<dbReference type="Proteomes" id="UP001597018">
    <property type="component" value="Unassembled WGS sequence"/>
</dbReference>
<name>A0ABW3FNP7_9PSEU</name>
<comment type="subcellular location">
    <subcellularLocation>
        <location evidence="2">Cell membrane</location>
    </subcellularLocation>
</comment>
<organism evidence="12 13">
    <name type="scientific">Saccharopolyspora rosea</name>
    <dbReference type="NCBI Taxonomy" id="524884"/>
    <lineage>
        <taxon>Bacteria</taxon>
        <taxon>Bacillati</taxon>
        <taxon>Actinomycetota</taxon>
        <taxon>Actinomycetes</taxon>
        <taxon>Pseudonocardiales</taxon>
        <taxon>Pseudonocardiaceae</taxon>
        <taxon>Saccharopolyspora</taxon>
    </lineage>
</organism>
<dbReference type="PANTHER" id="PTHR45436">
    <property type="entry name" value="SENSOR HISTIDINE KINASE YKOH"/>
    <property type="match status" value="1"/>
</dbReference>
<dbReference type="InterPro" id="IPR036890">
    <property type="entry name" value="HATPase_C_sf"/>
</dbReference>
<dbReference type="SUPFAM" id="SSF47384">
    <property type="entry name" value="Homodimeric domain of signal transducing histidine kinase"/>
    <property type="match status" value="1"/>
</dbReference>
<evidence type="ECO:0000256" key="6">
    <source>
        <dbReference type="ARBA" id="ARBA00022692"/>
    </source>
</evidence>
<dbReference type="RefSeq" id="WP_263250034.1">
    <property type="nucleotide sequence ID" value="NZ_BAABLT010000034.1"/>
</dbReference>
<keyword evidence="4" id="KW-0597">Phosphoprotein</keyword>
<dbReference type="EC" id="2.7.13.3" evidence="3"/>
<dbReference type="InterPro" id="IPR036097">
    <property type="entry name" value="HisK_dim/P_sf"/>
</dbReference>
<dbReference type="Pfam" id="PF00672">
    <property type="entry name" value="HAMP"/>
    <property type="match status" value="1"/>
</dbReference>
<evidence type="ECO:0000256" key="4">
    <source>
        <dbReference type="ARBA" id="ARBA00022553"/>
    </source>
</evidence>